<comment type="similarity">
    <text evidence="2">Belongs to the GTP-binding SRP family.</text>
</comment>
<evidence type="ECO:0000256" key="1">
    <source>
        <dbReference type="ARBA" id="ARBA00004413"/>
    </source>
</evidence>
<dbReference type="EMBL" id="WBZC01000014">
    <property type="protein sequence ID" value="KAB3535864.1"/>
    <property type="molecule type" value="Genomic_DNA"/>
</dbReference>
<reference evidence="16 17" key="1">
    <citation type="submission" date="2019-10" db="EMBL/GenBank/DDBJ databases">
        <title>Alkaliphilus serpentinus sp. nov. and Alkaliphilus pronyensis sp. nov., two novel anaerobic alkaliphilic species isolated from the serpentinized-hosted hydrothermal field of the Prony Bay (New Caledonia).</title>
        <authorList>
            <person name="Postec A."/>
        </authorList>
    </citation>
    <scope>NUCLEOTIDE SEQUENCE [LARGE SCALE GENOMIC DNA]</scope>
    <source>
        <strain evidence="16 17">LacV</strain>
    </source>
</reference>
<dbReference type="GO" id="GO:0005886">
    <property type="term" value="C:plasma membrane"/>
    <property type="evidence" value="ECO:0007669"/>
    <property type="project" value="UniProtKB-SubCell"/>
</dbReference>
<dbReference type="GO" id="GO:0015031">
    <property type="term" value="P:protein transport"/>
    <property type="evidence" value="ECO:0007669"/>
    <property type="project" value="UniProtKB-KW"/>
</dbReference>
<keyword evidence="10" id="KW-0472">Membrane</keyword>
<dbReference type="SUPFAM" id="SSF52540">
    <property type="entry name" value="P-loop containing nucleoside triphosphate hydrolases"/>
    <property type="match status" value="1"/>
</dbReference>
<dbReference type="PANTHER" id="PTHR43134">
    <property type="entry name" value="SIGNAL RECOGNITION PARTICLE RECEPTOR SUBUNIT ALPHA"/>
    <property type="match status" value="1"/>
</dbReference>
<evidence type="ECO:0000256" key="6">
    <source>
        <dbReference type="ARBA" id="ARBA00022741"/>
    </source>
</evidence>
<keyword evidence="9" id="KW-0342">GTP-binding</keyword>
<dbReference type="Proteomes" id="UP000432715">
    <property type="component" value="Unassembled WGS sequence"/>
</dbReference>
<dbReference type="SMART" id="SM00382">
    <property type="entry name" value="AAA"/>
    <property type="match status" value="1"/>
</dbReference>
<evidence type="ECO:0000313" key="16">
    <source>
        <dbReference type="EMBL" id="KAB3535864.1"/>
    </source>
</evidence>
<evidence type="ECO:0000256" key="12">
    <source>
        <dbReference type="ARBA" id="ARBA00025337"/>
    </source>
</evidence>
<comment type="function">
    <text evidence="12">Necessary for flagellar biosynthesis. May be involved in translocation of the flagellum.</text>
</comment>
<comment type="caution">
    <text evidence="16">The sequence shown here is derived from an EMBL/GenBank/DDBJ whole genome shotgun (WGS) entry which is preliminary data.</text>
</comment>
<dbReference type="RefSeq" id="WP_151860491.1">
    <property type="nucleotide sequence ID" value="NZ_WBZC01000014.1"/>
</dbReference>
<keyword evidence="16" id="KW-0969">Cilium</keyword>
<dbReference type="CDD" id="cd17873">
    <property type="entry name" value="FlhF"/>
    <property type="match status" value="1"/>
</dbReference>
<keyword evidence="16" id="KW-0282">Flagellum</keyword>
<dbReference type="OrthoDB" id="9778554at2"/>
<comment type="subcellular location">
    <subcellularLocation>
        <location evidence="1">Cell membrane</location>
        <topology evidence="1">Peripheral membrane protein</topology>
        <orientation evidence="1">Cytoplasmic side</orientation>
    </subcellularLocation>
</comment>
<dbReference type="GO" id="GO:0044781">
    <property type="term" value="P:bacterial-type flagellum organization"/>
    <property type="evidence" value="ECO:0007669"/>
    <property type="project" value="UniProtKB-UniRule"/>
</dbReference>
<dbReference type="InterPro" id="IPR027417">
    <property type="entry name" value="P-loop_NTPase"/>
</dbReference>
<dbReference type="SMART" id="SM00962">
    <property type="entry name" value="SRP54"/>
    <property type="match status" value="1"/>
</dbReference>
<evidence type="ECO:0000256" key="8">
    <source>
        <dbReference type="ARBA" id="ARBA00022927"/>
    </source>
</evidence>
<evidence type="ECO:0000256" key="4">
    <source>
        <dbReference type="ARBA" id="ARBA00022448"/>
    </source>
</evidence>
<keyword evidence="4" id="KW-0813">Transport</keyword>
<dbReference type="NCBIfam" id="TIGR03499">
    <property type="entry name" value="FlhF"/>
    <property type="match status" value="1"/>
</dbReference>
<evidence type="ECO:0000256" key="9">
    <source>
        <dbReference type="ARBA" id="ARBA00023134"/>
    </source>
</evidence>
<keyword evidence="11" id="KW-1006">Bacterial flagellum protein export</keyword>
<evidence type="ECO:0000259" key="15">
    <source>
        <dbReference type="SMART" id="SM00962"/>
    </source>
</evidence>
<dbReference type="AlphaFoldDB" id="A0A6I0FAN2"/>
<accession>A0A6I0FAN2</accession>
<dbReference type="InterPro" id="IPR000897">
    <property type="entry name" value="SRP54_GTPase_dom"/>
</dbReference>
<feature type="domain" description="AAA+ ATPase" evidence="14">
    <location>
        <begin position="194"/>
        <end position="340"/>
    </location>
</feature>
<keyword evidence="7" id="KW-1005">Bacterial flagellum biogenesis</keyword>
<evidence type="ECO:0000313" key="17">
    <source>
        <dbReference type="Proteomes" id="UP000432715"/>
    </source>
</evidence>
<dbReference type="InterPro" id="IPR047040">
    <property type="entry name" value="FlhF__GTPase_dom"/>
</dbReference>
<protein>
    <recommendedName>
        <fullName evidence="3 13">Flagellar biosynthesis protein FlhF</fullName>
    </recommendedName>
</protein>
<evidence type="ECO:0000256" key="3">
    <source>
        <dbReference type="ARBA" id="ARBA00014919"/>
    </source>
</evidence>
<name>A0A6I0FAN2_9FIRM</name>
<dbReference type="GO" id="GO:0005047">
    <property type="term" value="F:signal recognition particle binding"/>
    <property type="evidence" value="ECO:0007669"/>
    <property type="project" value="TreeGrafter"/>
</dbReference>
<evidence type="ECO:0000256" key="11">
    <source>
        <dbReference type="ARBA" id="ARBA00023225"/>
    </source>
</evidence>
<evidence type="ECO:0000256" key="7">
    <source>
        <dbReference type="ARBA" id="ARBA00022795"/>
    </source>
</evidence>
<evidence type="ECO:0000256" key="2">
    <source>
        <dbReference type="ARBA" id="ARBA00008531"/>
    </source>
</evidence>
<evidence type="ECO:0000256" key="5">
    <source>
        <dbReference type="ARBA" id="ARBA00022475"/>
    </source>
</evidence>
<dbReference type="GO" id="GO:0003924">
    <property type="term" value="F:GTPase activity"/>
    <property type="evidence" value="ECO:0007669"/>
    <property type="project" value="UniProtKB-UniRule"/>
</dbReference>
<dbReference type="FunFam" id="3.40.50.300:FF:000695">
    <property type="entry name" value="Flagellar biosynthesis regulator FlhF"/>
    <property type="match status" value="1"/>
</dbReference>
<keyword evidence="8" id="KW-0653">Protein transport</keyword>
<evidence type="ECO:0000259" key="14">
    <source>
        <dbReference type="SMART" id="SM00382"/>
    </source>
</evidence>
<dbReference type="Pfam" id="PF00448">
    <property type="entry name" value="SRP54"/>
    <property type="match status" value="1"/>
</dbReference>
<evidence type="ECO:0000256" key="10">
    <source>
        <dbReference type="ARBA" id="ARBA00023136"/>
    </source>
</evidence>
<dbReference type="InterPro" id="IPR003593">
    <property type="entry name" value="AAA+_ATPase"/>
</dbReference>
<dbReference type="Gene3D" id="1.20.120.1380">
    <property type="entry name" value="Flagellar FlhF biosynthesis protein, N domain"/>
    <property type="match status" value="1"/>
</dbReference>
<evidence type="ECO:0000256" key="13">
    <source>
        <dbReference type="NCBIfam" id="TIGR03499"/>
    </source>
</evidence>
<dbReference type="PANTHER" id="PTHR43134:SF3">
    <property type="entry name" value="FLAGELLAR BIOSYNTHESIS PROTEIN FLHF"/>
    <property type="match status" value="1"/>
</dbReference>
<dbReference type="InterPro" id="IPR020006">
    <property type="entry name" value="FlhF"/>
</dbReference>
<feature type="domain" description="SRP54-type proteins GTP-binding" evidence="15">
    <location>
        <begin position="195"/>
        <end position="386"/>
    </location>
</feature>
<organism evidence="16 17">
    <name type="scientific">Alkaliphilus pronyensis</name>
    <dbReference type="NCBI Taxonomy" id="1482732"/>
    <lineage>
        <taxon>Bacteria</taxon>
        <taxon>Bacillati</taxon>
        <taxon>Bacillota</taxon>
        <taxon>Clostridia</taxon>
        <taxon>Peptostreptococcales</taxon>
        <taxon>Natronincolaceae</taxon>
        <taxon>Alkaliphilus</taxon>
    </lineage>
</organism>
<dbReference type="GO" id="GO:0005525">
    <property type="term" value="F:GTP binding"/>
    <property type="evidence" value="ECO:0007669"/>
    <property type="project" value="UniProtKB-UniRule"/>
</dbReference>
<sequence>MKVKKFYVYNNREAIIKIRAELGPDAVILHQKKVKQKGLFGYFKKPMIEVVAAIEDTQAPKPIEVKKEPKEFLIKKPEDVLRERVEQKQPDKSQPIKPVAKDEILEIKDMLYSVLKKVNNDDINDIIKRTENKELANIYSCLKDNEIEDHILEEILNQLSESIREDKIIDSKEALINRLKKIVDHYIIDNKKPSSKVIFFVGPTGVGKTTTIAKLAAHYSINEGKKIGFISADTYRIAAVEQLKTYSDILSIPVEVIYNPDEIHDAIEKLKSHDIIMIDTAGRSHKNHKQVDELKELLNQVMEKETYLVVSCTSKNKDIKEIINTYSFIDNYKIIFTKIDEATTYGTIINTAVETQKPISYITTGQSVPDDIEIMSVDKVVSLLMKEA</sequence>
<keyword evidence="5" id="KW-1003">Cell membrane</keyword>
<dbReference type="Gene3D" id="3.40.50.300">
    <property type="entry name" value="P-loop containing nucleotide triphosphate hydrolases"/>
    <property type="match status" value="1"/>
</dbReference>
<keyword evidence="17" id="KW-1185">Reference proteome</keyword>
<keyword evidence="6" id="KW-0547">Nucleotide-binding</keyword>
<gene>
    <name evidence="16" type="primary">flhF</name>
    <name evidence="16" type="ORF">F8154_04935</name>
</gene>
<proteinExistence type="inferred from homology"/>
<keyword evidence="16" id="KW-0966">Cell projection</keyword>
<dbReference type="GO" id="GO:0006614">
    <property type="term" value="P:SRP-dependent cotranslational protein targeting to membrane"/>
    <property type="evidence" value="ECO:0007669"/>
    <property type="project" value="UniProtKB-UniRule"/>
</dbReference>